<gene>
    <name evidence="2" type="ORF">A4H34_05475</name>
</gene>
<evidence type="ECO:0000259" key="1">
    <source>
        <dbReference type="Pfam" id="PF00814"/>
    </source>
</evidence>
<dbReference type="NCBIfam" id="TIGR03725">
    <property type="entry name" value="T6A_YeaZ"/>
    <property type="match status" value="1"/>
</dbReference>
<accession>A0A179B570</accession>
<dbReference type="Proteomes" id="UP000078368">
    <property type="component" value="Unassembled WGS sequence"/>
</dbReference>
<dbReference type="RefSeq" id="WP_064231319.1">
    <property type="nucleotide sequence ID" value="NZ_LVZK01000001.1"/>
</dbReference>
<keyword evidence="3" id="KW-1185">Reference proteome</keyword>
<dbReference type="GO" id="GO:0002949">
    <property type="term" value="P:tRNA threonylcarbamoyladenosine modification"/>
    <property type="evidence" value="ECO:0007669"/>
    <property type="project" value="InterPro"/>
</dbReference>
<name>A0A179B570_9ACTO</name>
<protein>
    <recommendedName>
        <fullName evidence="1">Gcp-like domain-containing protein</fullName>
    </recommendedName>
</protein>
<dbReference type="Pfam" id="PF00814">
    <property type="entry name" value="TsaD"/>
    <property type="match status" value="1"/>
</dbReference>
<sequence length="212" mass="22464">MRILTVDTSDRSIVGVVEAGTTLEEIACERSADARRHAESLAPMVERATGGRRPDMIVAGTGPAAFTGLRAGLVTARALSRAWGVPLYGVSSLEALALGGAMRGLDDILAVIDARRREFFVLRAHPLGPDDVAVVSGPEIAARADLHAGPETAIVTPNPDLCPELDGAVAVECRPEHLARRALALLARKEAGEDVRLDTEPQYLRRPDVHGA</sequence>
<dbReference type="OrthoDB" id="9809995at2"/>
<dbReference type="EMBL" id="LVZK01000001">
    <property type="protein sequence ID" value="OAP86580.1"/>
    <property type="molecule type" value="Genomic_DNA"/>
</dbReference>
<organism evidence="2 3">
    <name type="scientific">Peptidiphaga gingivicola</name>
    <dbReference type="NCBI Taxonomy" id="2741497"/>
    <lineage>
        <taxon>Bacteria</taxon>
        <taxon>Bacillati</taxon>
        <taxon>Actinomycetota</taxon>
        <taxon>Actinomycetes</taxon>
        <taxon>Actinomycetales</taxon>
        <taxon>Actinomycetaceae</taxon>
        <taxon>Peptidiphaga</taxon>
    </lineage>
</organism>
<dbReference type="SUPFAM" id="SSF53067">
    <property type="entry name" value="Actin-like ATPase domain"/>
    <property type="match status" value="1"/>
</dbReference>
<comment type="caution">
    <text evidence="2">The sequence shown here is derived from an EMBL/GenBank/DDBJ whole genome shotgun (WGS) entry which is preliminary data.</text>
</comment>
<evidence type="ECO:0000313" key="2">
    <source>
        <dbReference type="EMBL" id="OAP86580.1"/>
    </source>
</evidence>
<dbReference type="InterPro" id="IPR043129">
    <property type="entry name" value="ATPase_NBD"/>
</dbReference>
<dbReference type="AlphaFoldDB" id="A0A179B570"/>
<dbReference type="InterPro" id="IPR000905">
    <property type="entry name" value="Gcp-like_dom"/>
</dbReference>
<dbReference type="STRING" id="1823756.A4H34_05475"/>
<evidence type="ECO:0000313" key="3">
    <source>
        <dbReference type="Proteomes" id="UP000078368"/>
    </source>
</evidence>
<dbReference type="Gene3D" id="3.30.420.40">
    <property type="match status" value="1"/>
</dbReference>
<dbReference type="InterPro" id="IPR022496">
    <property type="entry name" value="T6A_TsaB"/>
</dbReference>
<feature type="domain" description="Gcp-like" evidence="1">
    <location>
        <begin position="34"/>
        <end position="122"/>
    </location>
</feature>
<proteinExistence type="predicted"/>
<reference evidence="2 3" key="1">
    <citation type="submission" date="2016-04" db="EMBL/GenBank/DDBJ databases">
        <title>Peptidophaga gingivicola gen. nov., sp. nov., isolated from human subgingival plaque.</title>
        <authorList>
            <person name="Beall C.J."/>
            <person name="Mokrzan E.M."/>
            <person name="Griffen A.L."/>
            <person name="Leys E.J."/>
        </authorList>
    </citation>
    <scope>NUCLEOTIDE SEQUENCE [LARGE SCALE GENOMIC DNA]</scope>
    <source>
        <strain evidence="2 3">BA112</strain>
    </source>
</reference>